<sequence>MQNELARLTTEVTQLRRALDSRAVIDQAQGMIMALAACPAEEAWHALVTTSQHGNTKVRDVATALVATARGDDLPPPLRGPFTRALEHARAPEPARTLERARRPGRTGDTDPGTGRGAPGVSRGSPTPA</sequence>
<dbReference type="SMART" id="SM01012">
    <property type="entry name" value="ANTAR"/>
    <property type="match status" value="1"/>
</dbReference>
<dbReference type="InterPro" id="IPR036388">
    <property type="entry name" value="WH-like_DNA-bd_sf"/>
</dbReference>
<evidence type="ECO:0000313" key="3">
    <source>
        <dbReference type="EMBL" id="QGV82957.1"/>
    </source>
</evidence>
<evidence type="ECO:0000259" key="2">
    <source>
        <dbReference type="PROSITE" id="PS50921"/>
    </source>
</evidence>
<feature type="domain" description="ANTAR" evidence="2">
    <location>
        <begin position="5"/>
        <end position="66"/>
    </location>
</feature>
<protein>
    <submittedName>
        <fullName evidence="3">ANTAR domain-containing protein</fullName>
    </submittedName>
</protein>
<evidence type="ECO:0000256" key="1">
    <source>
        <dbReference type="SAM" id="MobiDB-lite"/>
    </source>
</evidence>
<proteinExistence type="predicted"/>
<dbReference type="AlphaFoldDB" id="A0A6I6FMT1"/>
<dbReference type="RefSeq" id="WP_156696692.1">
    <property type="nucleotide sequence ID" value="NZ_CP034279.1"/>
</dbReference>
<gene>
    <name evidence="3" type="ORF">EIZ62_31220</name>
</gene>
<evidence type="ECO:0000313" key="4">
    <source>
        <dbReference type="Proteomes" id="UP000422572"/>
    </source>
</evidence>
<dbReference type="Proteomes" id="UP000422572">
    <property type="component" value="Chromosome"/>
</dbReference>
<keyword evidence="4" id="KW-1185">Reference proteome</keyword>
<dbReference type="InterPro" id="IPR011006">
    <property type="entry name" value="CheY-like_superfamily"/>
</dbReference>
<dbReference type="OrthoDB" id="4946329at2"/>
<dbReference type="GO" id="GO:0003723">
    <property type="term" value="F:RNA binding"/>
    <property type="evidence" value="ECO:0007669"/>
    <property type="project" value="InterPro"/>
</dbReference>
<dbReference type="PROSITE" id="PS50921">
    <property type="entry name" value="ANTAR"/>
    <property type="match status" value="1"/>
</dbReference>
<dbReference type="KEGG" id="sfic:EIZ62_31220"/>
<feature type="compositionally biased region" description="Basic and acidic residues" evidence="1">
    <location>
        <begin position="85"/>
        <end position="109"/>
    </location>
</feature>
<organism evidence="3 4">
    <name type="scientific">Streptomyces ficellus</name>
    <dbReference type="NCBI Taxonomy" id="1977088"/>
    <lineage>
        <taxon>Bacteria</taxon>
        <taxon>Bacillati</taxon>
        <taxon>Actinomycetota</taxon>
        <taxon>Actinomycetes</taxon>
        <taxon>Kitasatosporales</taxon>
        <taxon>Streptomycetaceae</taxon>
        <taxon>Streptomyces</taxon>
    </lineage>
</organism>
<feature type="region of interest" description="Disordered" evidence="1">
    <location>
        <begin position="70"/>
        <end position="129"/>
    </location>
</feature>
<dbReference type="InterPro" id="IPR005561">
    <property type="entry name" value="ANTAR"/>
</dbReference>
<dbReference type="SUPFAM" id="SSF52172">
    <property type="entry name" value="CheY-like"/>
    <property type="match status" value="1"/>
</dbReference>
<name>A0A6I6FMT1_9ACTN</name>
<dbReference type="EMBL" id="CP034279">
    <property type="protein sequence ID" value="QGV82957.1"/>
    <property type="molecule type" value="Genomic_DNA"/>
</dbReference>
<accession>A0A6I6FMT1</accession>
<dbReference type="Gene3D" id="1.10.10.10">
    <property type="entry name" value="Winged helix-like DNA-binding domain superfamily/Winged helix DNA-binding domain"/>
    <property type="match status" value="1"/>
</dbReference>
<reference evidence="3 4" key="1">
    <citation type="submission" date="2018-12" db="EMBL/GenBank/DDBJ databases">
        <title>Complete genome sequence of Streptomyces ficellus NRRL8067, the producer of ficellomycin, feldamycin and nojirimycin.</title>
        <authorList>
            <person name="Zhang H."/>
            <person name="Yue R."/>
            <person name="Liu Y."/>
            <person name="Li M."/>
            <person name="Mu H."/>
            <person name="Zhang J."/>
        </authorList>
    </citation>
    <scope>NUCLEOTIDE SEQUENCE [LARGE SCALE GENOMIC DNA]</scope>
    <source>
        <strain evidence="3 4">NRRL 8067</strain>
    </source>
</reference>
<dbReference type="Pfam" id="PF03861">
    <property type="entry name" value="ANTAR"/>
    <property type="match status" value="1"/>
</dbReference>